<feature type="non-terminal residue" evidence="5">
    <location>
        <position position="1"/>
    </location>
</feature>
<dbReference type="InterPro" id="IPR011707">
    <property type="entry name" value="Cu-oxidase-like_N"/>
</dbReference>
<gene>
    <name evidence="5" type="primary">lac</name>
</gene>
<dbReference type="InterPro" id="IPR045087">
    <property type="entry name" value="Cu-oxidase_fam"/>
</dbReference>
<evidence type="ECO:0000313" key="5">
    <source>
        <dbReference type="EMBL" id="CAF24976.1"/>
    </source>
</evidence>
<dbReference type="PANTHER" id="PTHR11709">
    <property type="entry name" value="MULTI-COPPER OXIDASE"/>
    <property type="match status" value="1"/>
</dbReference>
<evidence type="ECO:0000256" key="3">
    <source>
        <dbReference type="ARBA" id="ARBA00023180"/>
    </source>
</evidence>
<dbReference type="GO" id="GO:0052716">
    <property type="term" value="F:hydroquinone:oxygen oxidoreductase activity"/>
    <property type="evidence" value="ECO:0007669"/>
    <property type="project" value="UniProtKB-EC"/>
</dbReference>
<name>Q2PCV2_9BASI</name>
<keyword evidence="3" id="KW-0325">Glycoprotein</keyword>
<evidence type="ECO:0000259" key="4">
    <source>
        <dbReference type="Pfam" id="PF07732"/>
    </source>
</evidence>
<dbReference type="Pfam" id="PF07732">
    <property type="entry name" value="Cu-oxidase_3"/>
    <property type="match status" value="1"/>
</dbReference>
<dbReference type="AlphaFoldDB" id="Q2PCV2"/>
<sequence length="46" mass="5405">HWHGFFQSESQWMDGVPTVSTCPIVPSGTFTYSFRADRYGTFWYHS</sequence>
<comment type="similarity">
    <text evidence="1">Belongs to the multicopper oxidase family.</text>
</comment>
<evidence type="ECO:0000256" key="2">
    <source>
        <dbReference type="ARBA" id="ARBA00023008"/>
    </source>
</evidence>
<dbReference type="InterPro" id="IPR008972">
    <property type="entry name" value="Cupredoxin"/>
</dbReference>
<dbReference type="Gene3D" id="2.60.40.420">
    <property type="entry name" value="Cupredoxins - blue copper proteins"/>
    <property type="match status" value="1"/>
</dbReference>
<feature type="domain" description="Plastocyanin-like" evidence="4">
    <location>
        <begin position="1"/>
        <end position="46"/>
    </location>
</feature>
<dbReference type="GO" id="GO:0005507">
    <property type="term" value="F:copper ion binding"/>
    <property type="evidence" value="ECO:0007669"/>
    <property type="project" value="InterPro"/>
</dbReference>
<evidence type="ECO:0000256" key="1">
    <source>
        <dbReference type="ARBA" id="ARBA00010609"/>
    </source>
</evidence>
<dbReference type="EC" id="1.10.3.2" evidence="5"/>
<proteinExistence type="inferred from homology"/>
<organism evidence="5">
    <name type="scientific">uncultured Basidiomycota</name>
    <dbReference type="NCBI Taxonomy" id="175244"/>
    <lineage>
        <taxon>Eukaryota</taxon>
        <taxon>Fungi</taxon>
        <taxon>Dikarya</taxon>
        <taxon>Basidiomycota</taxon>
        <taxon>environmental samples</taxon>
    </lineage>
</organism>
<protein>
    <submittedName>
        <fullName evidence="5">Laccase</fullName>
        <ecNumber evidence="5">1.10.3.2</ecNumber>
    </submittedName>
</protein>
<reference evidence="5" key="1">
    <citation type="journal article" date="2005" name="Microb. Ecol.">
        <title>Patchiness and spatial distribution of laccase genes of ectomycorrhizal, saprotrophic, and unknown basidiomycetes in the upper horizons of a mixed forest cambisol.</title>
        <authorList>
            <person name="Luis P."/>
            <person name="Kellner H."/>
            <person name="Zimdars B."/>
            <person name="Langer U."/>
            <person name="Martin F."/>
            <person name="Buscot F."/>
        </authorList>
    </citation>
    <scope>NUCLEOTIDE SEQUENCE</scope>
</reference>
<accession>Q2PCV2</accession>
<feature type="non-terminal residue" evidence="5">
    <location>
        <position position="46"/>
    </location>
</feature>
<keyword evidence="5" id="KW-0560">Oxidoreductase</keyword>
<dbReference type="SUPFAM" id="SSF49503">
    <property type="entry name" value="Cupredoxins"/>
    <property type="match status" value="1"/>
</dbReference>
<dbReference type="EMBL" id="AJ626690">
    <property type="protein sequence ID" value="CAF24976.1"/>
    <property type="molecule type" value="Genomic_DNA"/>
</dbReference>
<keyword evidence="2" id="KW-0186">Copper</keyword>
<dbReference type="PANTHER" id="PTHR11709:SF414">
    <property type="entry name" value="ADR239WP"/>
    <property type="match status" value="1"/>
</dbReference>